<dbReference type="EMBL" id="UYRR01011450">
    <property type="protein sequence ID" value="VDK25935.1"/>
    <property type="molecule type" value="Genomic_DNA"/>
</dbReference>
<dbReference type="AlphaFoldDB" id="A0A3P6PEU1"/>
<name>A0A3P6PEU1_ANISI</name>
<sequence length="48" mass="4879">MIAPATRYDSLGSGKIAAANRRDGIAGDSGSGRSGILRDCEDLKGAID</sequence>
<feature type="region of interest" description="Disordered" evidence="1">
    <location>
        <begin position="22"/>
        <end position="48"/>
    </location>
</feature>
<evidence type="ECO:0000313" key="2">
    <source>
        <dbReference type="EMBL" id="VDK25935.1"/>
    </source>
</evidence>
<dbReference type="Proteomes" id="UP000267096">
    <property type="component" value="Unassembled WGS sequence"/>
</dbReference>
<accession>A0A3P6PEU1</accession>
<feature type="compositionally biased region" description="Basic and acidic residues" evidence="1">
    <location>
        <begin position="36"/>
        <end position="48"/>
    </location>
</feature>
<evidence type="ECO:0000313" key="3">
    <source>
        <dbReference type="Proteomes" id="UP000267096"/>
    </source>
</evidence>
<keyword evidence="3" id="KW-1185">Reference proteome</keyword>
<proteinExistence type="predicted"/>
<evidence type="ECO:0000256" key="1">
    <source>
        <dbReference type="SAM" id="MobiDB-lite"/>
    </source>
</evidence>
<organism evidence="2 3">
    <name type="scientific">Anisakis simplex</name>
    <name type="common">Herring worm</name>
    <dbReference type="NCBI Taxonomy" id="6269"/>
    <lineage>
        <taxon>Eukaryota</taxon>
        <taxon>Metazoa</taxon>
        <taxon>Ecdysozoa</taxon>
        <taxon>Nematoda</taxon>
        <taxon>Chromadorea</taxon>
        <taxon>Rhabditida</taxon>
        <taxon>Spirurina</taxon>
        <taxon>Ascaridomorpha</taxon>
        <taxon>Ascaridoidea</taxon>
        <taxon>Anisakidae</taxon>
        <taxon>Anisakis</taxon>
        <taxon>Anisakis simplex complex</taxon>
    </lineage>
</organism>
<reference evidence="2 3" key="1">
    <citation type="submission" date="2018-11" db="EMBL/GenBank/DDBJ databases">
        <authorList>
            <consortium name="Pathogen Informatics"/>
        </authorList>
    </citation>
    <scope>NUCLEOTIDE SEQUENCE [LARGE SCALE GENOMIC DNA]</scope>
</reference>
<gene>
    <name evidence="2" type="ORF">ASIM_LOCUS5699</name>
</gene>
<protein>
    <submittedName>
        <fullName evidence="2">Uncharacterized protein</fullName>
    </submittedName>
</protein>